<evidence type="ECO:0000256" key="4">
    <source>
        <dbReference type="ARBA" id="ARBA00023157"/>
    </source>
</evidence>
<accession>A0A913XY80</accession>
<dbReference type="OMA" id="VDWISEV"/>
<evidence type="ECO:0000256" key="6">
    <source>
        <dbReference type="PROSITE-ProRule" id="PRU00461"/>
    </source>
</evidence>
<protein>
    <submittedName>
        <fullName evidence="8">Uncharacterized protein</fullName>
    </submittedName>
</protein>
<evidence type="ECO:0000313" key="8">
    <source>
        <dbReference type="EnsemblMetazoa" id="XP_020911652.1"/>
    </source>
</evidence>
<dbReference type="SUPFAM" id="SSF63825">
    <property type="entry name" value="YWTD domain"/>
    <property type="match status" value="1"/>
</dbReference>
<keyword evidence="9" id="KW-1185">Reference proteome</keyword>
<keyword evidence="5" id="KW-0325">Glycoprotein</keyword>
<dbReference type="Proteomes" id="UP000887567">
    <property type="component" value="Unplaced"/>
</dbReference>
<dbReference type="InterPro" id="IPR011042">
    <property type="entry name" value="6-blade_b-propeller_TolB-like"/>
</dbReference>
<dbReference type="RefSeq" id="XP_020911652.1">
    <property type="nucleotide sequence ID" value="XM_021055993.2"/>
</dbReference>
<dbReference type="OrthoDB" id="10066840at2759"/>
<evidence type="ECO:0000256" key="1">
    <source>
        <dbReference type="ARBA" id="ARBA00022536"/>
    </source>
</evidence>
<keyword evidence="1" id="KW-0245">EGF-like domain</keyword>
<organism evidence="8 9">
    <name type="scientific">Exaiptasia diaphana</name>
    <name type="common">Tropical sea anemone</name>
    <name type="synonym">Aiptasia pulchella</name>
    <dbReference type="NCBI Taxonomy" id="2652724"/>
    <lineage>
        <taxon>Eukaryota</taxon>
        <taxon>Metazoa</taxon>
        <taxon>Cnidaria</taxon>
        <taxon>Anthozoa</taxon>
        <taxon>Hexacorallia</taxon>
        <taxon>Actiniaria</taxon>
        <taxon>Aiptasiidae</taxon>
        <taxon>Exaiptasia</taxon>
    </lineage>
</organism>
<sequence>MQSSVFLLLCFINSASFTSASSPRLIFANRRDIRILRPTKDGKGNETVIVRGLEDAIALDFDYKQKIVFWTDVSEEKIKSTVLGSGNISNVVSVGLRRPEGLAVDWTSQKIYWTDSGIETNRIEVANYDGKHRKVLFWQNLDQPRAIAVDPRSG</sequence>
<dbReference type="PANTHER" id="PTHR46513">
    <property type="entry name" value="VITELLOGENIN RECEPTOR-LIKE PROTEIN-RELATED-RELATED"/>
    <property type="match status" value="1"/>
</dbReference>
<keyword evidence="2 7" id="KW-0732">Signal</keyword>
<dbReference type="Gene3D" id="2.120.10.30">
    <property type="entry name" value="TolB, C-terminal domain"/>
    <property type="match status" value="1"/>
</dbReference>
<dbReference type="GeneID" id="110249418"/>
<dbReference type="PROSITE" id="PS51120">
    <property type="entry name" value="LDLRB"/>
    <property type="match status" value="2"/>
</dbReference>
<dbReference type="AlphaFoldDB" id="A0A913XY80"/>
<feature type="repeat" description="LDL-receptor class B" evidence="6">
    <location>
        <begin position="66"/>
        <end position="108"/>
    </location>
</feature>
<feature type="repeat" description="LDL-receptor class B" evidence="6">
    <location>
        <begin position="109"/>
        <end position="153"/>
    </location>
</feature>
<name>A0A913XY80_EXADI</name>
<dbReference type="InterPro" id="IPR050778">
    <property type="entry name" value="Cueball_EGF_LRP_Nidogen"/>
</dbReference>
<dbReference type="EnsemblMetazoa" id="XM_021055993.2">
    <property type="protein sequence ID" value="XP_020911652.1"/>
    <property type="gene ID" value="LOC110249418"/>
</dbReference>
<feature type="signal peptide" evidence="7">
    <location>
        <begin position="1"/>
        <end position="20"/>
    </location>
</feature>
<proteinExistence type="predicted"/>
<evidence type="ECO:0000256" key="3">
    <source>
        <dbReference type="ARBA" id="ARBA00022737"/>
    </source>
</evidence>
<dbReference type="KEGG" id="epa:110249418"/>
<dbReference type="FunFam" id="2.120.10.30:FF:000241">
    <property type="entry name" value="Low-density lipoprotein receptor-related protein 6"/>
    <property type="match status" value="1"/>
</dbReference>
<dbReference type="SMART" id="SM00135">
    <property type="entry name" value="LY"/>
    <property type="match status" value="2"/>
</dbReference>
<feature type="chain" id="PRO_5037768875" evidence="7">
    <location>
        <begin position="21"/>
        <end position="154"/>
    </location>
</feature>
<evidence type="ECO:0000313" key="9">
    <source>
        <dbReference type="Proteomes" id="UP000887567"/>
    </source>
</evidence>
<dbReference type="InterPro" id="IPR000033">
    <property type="entry name" value="LDLR_classB_rpt"/>
</dbReference>
<dbReference type="Pfam" id="PF00058">
    <property type="entry name" value="Ldl_recept_b"/>
    <property type="match status" value="2"/>
</dbReference>
<keyword evidence="4" id="KW-1015">Disulfide bond</keyword>
<keyword evidence="3" id="KW-0677">Repeat</keyword>
<evidence type="ECO:0000256" key="5">
    <source>
        <dbReference type="ARBA" id="ARBA00023180"/>
    </source>
</evidence>
<evidence type="ECO:0000256" key="2">
    <source>
        <dbReference type="ARBA" id="ARBA00022729"/>
    </source>
</evidence>
<reference evidence="8" key="1">
    <citation type="submission" date="2022-11" db="UniProtKB">
        <authorList>
            <consortium name="EnsemblMetazoa"/>
        </authorList>
    </citation>
    <scope>IDENTIFICATION</scope>
</reference>
<evidence type="ECO:0000256" key="7">
    <source>
        <dbReference type="SAM" id="SignalP"/>
    </source>
</evidence>